<dbReference type="AlphaFoldDB" id="A0AAE1D9Y6"/>
<protein>
    <submittedName>
        <fullName evidence="1">Uncharacterized protein</fullName>
    </submittedName>
</protein>
<accession>A0AAE1D9Y6</accession>
<dbReference type="EMBL" id="JAWDGP010004641">
    <property type="protein sequence ID" value="KAK3762781.1"/>
    <property type="molecule type" value="Genomic_DNA"/>
</dbReference>
<comment type="caution">
    <text evidence="1">The sequence shown here is derived from an EMBL/GenBank/DDBJ whole genome shotgun (WGS) entry which is preliminary data.</text>
</comment>
<dbReference type="Proteomes" id="UP001283361">
    <property type="component" value="Unassembled WGS sequence"/>
</dbReference>
<gene>
    <name evidence="1" type="ORF">RRG08_066728</name>
</gene>
<organism evidence="1 2">
    <name type="scientific">Elysia crispata</name>
    <name type="common">lettuce slug</name>
    <dbReference type="NCBI Taxonomy" id="231223"/>
    <lineage>
        <taxon>Eukaryota</taxon>
        <taxon>Metazoa</taxon>
        <taxon>Spiralia</taxon>
        <taxon>Lophotrochozoa</taxon>
        <taxon>Mollusca</taxon>
        <taxon>Gastropoda</taxon>
        <taxon>Heterobranchia</taxon>
        <taxon>Euthyneura</taxon>
        <taxon>Panpulmonata</taxon>
        <taxon>Sacoglossa</taxon>
        <taxon>Placobranchoidea</taxon>
        <taxon>Plakobranchidae</taxon>
        <taxon>Elysia</taxon>
    </lineage>
</organism>
<evidence type="ECO:0000313" key="2">
    <source>
        <dbReference type="Proteomes" id="UP001283361"/>
    </source>
</evidence>
<reference evidence="1" key="1">
    <citation type="journal article" date="2023" name="G3 (Bethesda)">
        <title>A reference genome for the long-term kleptoplast-retaining sea slug Elysia crispata morphotype clarki.</title>
        <authorList>
            <person name="Eastman K.E."/>
            <person name="Pendleton A.L."/>
            <person name="Shaikh M.A."/>
            <person name="Suttiyut T."/>
            <person name="Ogas R."/>
            <person name="Tomko P."/>
            <person name="Gavelis G."/>
            <person name="Widhalm J.R."/>
            <person name="Wisecaver J.H."/>
        </authorList>
    </citation>
    <scope>NUCLEOTIDE SEQUENCE</scope>
    <source>
        <strain evidence="1">ECLA1</strain>
    </source>
</reference>
<proteinExistence type="predicted"/>
<evidence type="ECO:0000313" key="1">
    <source>
        <dbReference type="EMBL" id="KAK3762781.1"/>
    </source>
</evidence>
<name>A0AAE1D9Y6_9GAST</name>
<sequence>MFTKLTAGLLCLTNGTLHPAAKRYKRSLTQVLLPLDKVLLPEPQQLAAYAAGRVLLSGASAVKIDWS</sequence>
<keyword evidence="2" id="KW-1185">Reference proteome</keyword>